<evidence type="ECO:0000313" key="1">
    <source>
        <dbReference type="EMBL" id="KAJ8648367.1"/>
    </source>
</evidence>
<proteinExistence type="predicted"/>
<protein>
    <submittedName>
        <fullName evidence="1">Uncharacterized protein</fullName>
    </submittedName>
</protein>
<name>A0ACC2MRI1_PERAE</name>
<dbReference type="Proteomes" id="UP001234297">
    <property type="component" value="Chromosome 1"/>
</dbReference>
<reference evidence="1 2" key="1">
    <citation type="journal article" date="2022" name="Hortic Res">
        <title>A haplotype resolved chromosomal level avocado genome allows analysis of novel avocado genes.</title>
        <authorList>
            <person name="Nath O."/>
            <person name="Fletcher S.J."/>
            <person name="Hayward A."/>
            <person name="Shaw L.M."/>
            <person name="Masouleh A.K."/>
            <person name="Furtado A."/>
            <person name="Henry R.J."/>
            <person name="Mitter N."/>
        </authorList>
    </citation>
    <scope>NUCLEOTIDE SEQUENCE [LARGE SCALE GENOMIC DNA]</scope>
    <source>
        <strain evidence="2">cv. Hass</strain>
    </source>
</reference>
<accession>A0ACC2MRI1</accession>
<evidence type="ECO:0000313" key="2">
    <source>
        <dbReference type="Proteomes" id="UP001234297"/>
    </source>
</evidence>
<keyword evidence="2" id="KW-1185">Reference proteome</keyword>
<gene>
    <name evidence="1" type="ORF">MRB53_001390</name>
</gene>
<sequence>MNFSVGLRRNAAGHSPQGRPFVLCTQLLRQLRLDFQSVFPAYSRRILFIRGQTEVHGDFPAEIAGERCDFYVRYSGQSRRKRVSVR</sequence>
<dbReference type="EMBL" id="CM056809">
    <property type="protein sequence ID" value="KAJ8648367.1"/>
    <property type="molecule type" value="Genomic_DNA"/>
</dbReference>
<organism evidence="1 2">
    <name type="scientific">Persea americana</name>
    <name type="common">Avocado</name>
    <dbReference type="NCBI Taxonomy" id="3435"/>
    <lineage>
        <taxon>Eukaryota</taxon>
        <taxon>Viridiplantae</taxon>
        <taxon>Streptophyta</taxon>
        <taxon>Embryophyta</taxon>
        <taxon>Tracheophyta</taxon>
        <taxon>Spermatophyta</taxon>
        <taxon>Magnoliopsida</taxon>
        <taxon>Magnoliidae</taxon>
        <taxon>Laurales</taxon>
        <taxon>Lauraceae</taxon>
        <taxon>Persea</taxon>
    </lineage>
</organism>
<comment type="caution">
    <text evidence="1">The sequence shown here is derived from an EMBL/GenBank/DDBJ whole genome shotgun (WGS) entry which is preliminary data.</text>
</comment>